<dbReference type="RefSeq" id="WP_182457531.1">
    <property type="nucleotide sequence ID" value="NZ_CP059732.1"/>
</dbReference>
<dbReference type="Proteomes" id="UP000515369">
    <property type="component" value="Chromosome"/>
</dbReference>
<gene>
    <name evidence="3" type="ORF">H3H32_20640</name>
</gene>
<sequence>MGRSFFLITLITLLGTAFRPILAPAFDTVTGTWKRTSMLLVDGDGKTTDMNKMMEKNMPCTKDITYTFSADGTLKTNVPDACGALKKTIESMNASGRWTMSGNKVLVTTTMKDIPQATYEVNLQGNTMTWIFNYDENPKMPNPTKAKRMTIVYQRV</sequence>
<feature type="signal peptide" evidence="1">
    <location>
        <begin position="1"/>
        <end position="25"/>
    </location>
</feature>
<proteinExistence type="predicted"/>
<evidence type="ECO:0000259" key="2">
    <source>
        <dbReference type="Pfam" id="PF13648"/>
    </source>
</evidence>
<dbReference type="AlphaFoldDB" id="A0A7G5GNH2"/>
<keyword evidence="1" id="KW-0732">Signal</keyword>
<organism evidence="3 4">
    <name type="scientific">Spirosoma foliorum</name>
    <dbReference type="NCBI Taxonomy" id="2710596"/>
    <lineage>
        <taxon>Bacteria</taxon>
        <taxon>Pseudomonadati</taxon>
        <taxon>Bacteroidota</taxon>
        <taxon>Cytophagia</taxon>
        <taxon>Cytophagales</taxon>
        <taxon>Cytophagaceae</taxon>
        <taxon>Spirosoma</taxon>
    </lineage>
</organism>
<feature type="domain" description="Lipocalin-like" evidence="2">
    <location>
        <begin position="30"/>
        <end position="130"/>
    </location>
</feature>
<dbReference type="KEGG" id="sfol:H3H32_20640"/>
<dbReference type="EMBL" id="CP059732">
    <property type="protein sequence ID" value="QMW00414.1"/>
    <property type="molecule type" value="Genomic_DNA"/>
</dbReference>
<reference evidence="3 4" key="1">
    <citation type="submission" date="2020-07" db="EMBL/GenBank/DDBJ databases">
        <title>Spirosoma foliorum sp. nov., isolated from the leaves on the Nejang mountain Korea, Republic of.</title>
        <authorList>
            <person name="Ho H."/>
            <person name="Lee Y.-J."/>
            <person name="Nurcahyanto D.-A."/>
            <person name="Kim S.-G."/>
        </authorList>
    </citation>
    <scope>NUCLEOTIDE SEQUENCE [LARGE SCALE GENOMIC DNA]</scope>
    <source>
        <strain evidence="3 4">PL0136</strain>
    </source>
</reference>
<name>A0A7G5GNH2_9BACT</name>
<keyword evidence="4" id="KW-1185">Reference proteome</keyword>
<evidence type="ECO:0000256" key="1">
    <source>
        <dbReference type="SAM" id="SignalP"/>
    </source>
</evidence>
<feature type="chain" id="PRO_5028912398" evidence="1">
    <location>
        <begin position="26"/>
        <end position="156"/>
    </location>
</feature>
<dbReference type="Pfam" id="PF13648">
    <property type="entry name" value="Lipocalin_4"/>
    <property type="match status" value="1"/>
</dbReference>
<evidence type="ECO:0000313" key="4">
    <source>
        <dbReference type="Proteomes" id="UP000515369"/>
    </source>
</evidence>
<protein>
    <submittedName>
        <fullName evidence="3">Lipocalin family protein</fullName>
    </submittedName>
</protein>
<dbReference type="InterPro" id="IPR024311">
    <property type="entry name" value="Lipocalin-like"/>
</dbReference>
<evidence type="ECO:0000313" key="3">
    <source>
        <dbReference type="EMBL" id="QMW00414.1"/>
    </source>
</evidence>
<accession>A0A7G5GNH2</accession>